<reference evidence="3" key="1">
    <citation type="journal article" date="2019" name="Int. J. Syst. Evol. Microbiol.">
        <title>The Global Catalogue of Microorganisms (GCM) 10K type strain sequencing project: providing services to taxonomists for standard genome sequencing and annotation.</title>
        <authorList>
            <consortium name="The Broad Institute Genomics Platform"/>
            <consortium name="The Broad Institute Genome Sequencing Center for Infectious Disease"/>
            <person name="Wu L."/>
            <person name="Ma J."/>
        </authorList>
    </citation>
    <scope>NUCLEOTIDE SEQUENCE [LARGE SCALE GENOMIC DNA]</scope>
    <source>
        <strain evidence="3">CGMCC 1.10363</strain>
    </source>
</reference>
<feature type="region of interest" description="Disordered" evidence="1">
    <location>
        <begin position="1"/>
        <end position="28"/>
    </location>
</feature>
<gene>
    <name evidence="2" type="ORF">ACFOYW_13400</name>
</gene>
<sequence length="243" mass="26293">MRFTQWMAQPHLGPPPFGHSPAPHQSNDPFPNYSWDVALLPATGLGDDIEAAGITFTPGRGNTYRRGGRPVTPDAAAVAIADILAVGAENMSIFLSDSLAVEIIRDADAHLIGLAPHSAAANALRLERQHAAGTLPMPLRDLELYELGARDTARAIRRWPSVRTLTLRTFRPVIRAYRVTAADELASLFDTLPAGFIARADLFAQVPESTRKRLGKTAVYAAAEAQFGPAVRRHPGRFGFVVV</sequence>
<dbReference type="Proteomes" id="UP001595900">
    <property type="component" value="Unassembled WGS sequence"/>
</dbReference>
<evidence type="ECO:0000256" key="1">
    <source>
        <dbReference type="SAM" id="MobiDB-lite"/>
    </source>
</evidence>
<name>A0ABV8QA49_9MICO</name>
<accession>A0ABV8QA49</accession>
<keyword evidence="3" id="KW-1185">Reference proteome</keyword>
<organism evidence="2 3">
    <name type="scientific">Gryllotalpicola reticulitermitis</name>
    <dbReference type="NCBI Taxonomy" id="1184153"/>
    <lineage>
        <taxon>Bacteria</taxon>
        <taxon>Bacillati</taxon>
        <taxon>Actinomycetota</taxon>
        <taxon>Actinomycetes</taxon>
        <taxon>Micrococcales</taxon>
        <taxon>Microbacteriaceae</taxon>
        <taxon>Gryllotalpicola</taxon>
    </lineage>
</organism>
<dbReference type="RefSeq" id="WP_390229793.1">
    <property type="nucleotide sequence ID" value="NZ_JBHSCN010000006.1"/>
</dbReference>
<dbReference type="EMBL" id="JBHSCN010000006">
    <property type="protein sequence ID" value="MFC4244370.1"/>
    <property type="molecule type" value="Genomic_DNA"/>
</dbReference>
<comment type="caution">
    <text evidence="2">The sequence shown here is derived from an EMBL/GenBank/DDBJ whole genome shotgun (WGS) entry which is preliminary data.</text>
</comment>
<evidence type="ECO:0000313" key="2">
    <source>
        <dbReference type="EMBL" id="MFC4244370.1"/>
    </source>
</evidence>
<evidence type="ECO:0000313" key="3">
    <source>
        <dbReference type="Proteomes" id="UP001595900"/>
    </source>
</evidence>
<protein>
    <submittedName>
        <fullName evidence="2">Uncharacterized protein</fullName>
    </submittedName>
</protein>
<proteinExistence type="predicted"/>